<keyword evidence="5 11" id="KW-0472">Membrane</keyword>
<dbReference type="SMART" id="SM00445">
    <property type="entry name" value="LINK"/>
    <property type="match status" value="1"/>
</dbReference>
<evidence type="ECO:0000313" key="15">
    <source>
        <dbReference type="Proteomes" id="UP000694546"/>
    </source>
</evidence>
<dbReference type="Pfam" id="PF00193">
    <property type="entry name" value="Xlink"/>
    <property type="match status" value="1"/>
</dbReference>
<evidence type="ECO:0000256" key="6">
    <source>
        <dbReference type="ARBA" id="ARBA00023157"/>
    </source>
</evidence>
<sequence>MITMILLLPVTLALSRPLKGSDRIAGVNQVSSVDVFHQPHYTFNASEARLVCQSLGLTIATKAQVQRALSKGFQTCRFGWIDEHLAVIPRATPRPSCGKGKTGLVEWRTSVKILFDVFCFNDSDSGTQLKDTKSDSPLTGTHYQENSRSPSKQDTILTSDLLPSASLSSITSTSRPISSPSLFPISQRPKQALLLGSTPRGSLKVPTKPLLIGVTCALLLVITVVLGLEQLNRSCFQNWDMGPQENYIETEENTCVPEVTIDEGPDDGDSFDTAI</sequence>
<feature type="transmembrane region" description="Helical" evidence="11">
    <location>
        <begin position="210"/>
        <end position="228"/>
    </location>
</feature>
<keyword evidence="6 9" id="KW-1015">Disulfide bond</keyword>
<dbReference type="PROSITE" id="PS01241">
    <property type="entry name" value="LINK_1"/>
    <property type="match status" value="1"/>
</dbReference>
<dbReference type="GeneTree" id="ENSGT00530000063822"/>
<gene>
    <name evidence="14" type="primary">lyve1a</name>
</gene>
<dbReference type="PRINTS" id="PR01265">
    <property type="entry name" value="LINKMODULE"/>
</dbReference>
<feature type="chain" id="PRO_5047005312" description="Link domain-containing protein" evidence="12">
    <location>
        <begin position="16"/>
        <end position="275"/>
    </location>
</feature>
<evidence type="ECO:0000256" key="2">
    <source>
        <dbReference type="ARBA" id="ARBA00022692"/>
    </source>
</evidence>
<protein>
    <recommendedName>
        <fullName evidence="13">Link domain-containing protein</fullName>
    </recommendedName>
</protein>
<keyword evidence="8" id="KW-0325">Glycoprotein</keyword>
<name>A0A8C4YXX7_GADMO</name>
<dbReference type="Ensembl" id="ENSGMOT00000002182.2">
    <property type="protein sequence ID" value="ENSGMOP00000002115.2"/>
    <property type="gene ID" value="ENSGMOG00000001966.2"/>
</dbReference>
<feature type="signal peptide" evidence="12">
    <location>
        <begin position="1"/>
        <end position="15"/>
    </location>
</feature>
<keyword evidence="2 11" id="KW-0812">Transmembrane</keyword>
<feature type="domain" description="Link" evidence="13">
    <location>
        <begin position="26"/>
        <end position="121"/>
    </location>
</feature>
<dbReference type="AlphaFoldDB" id="A0A8C4YXX7"/>
<proteinExistence type="predicted"/>
<dbReference type="PANTHER" id="PTHR10225:SF2">
    <property type="entry name" value="LYMPHATIC VESSEL ENDOTHELIAL HYALURONIC ACID RECEPTOR 1"/>
    <property type="match status" value="1"/>
</dbReference>
<dbReference type="GO" id="GO:0007155">
    <property type="term" value="P:cell adhesion"/>
    <property type="evidence" value="ECO:0007669"/>
    <property type="project" value="InterPro"/>
</dbReference>
<feature type="region of interest" description="Disordered" evidence="10">
    <location>
        <begin position="128"/>
        <end position="154"/>
    </location>
</feature>
<evidence type="ECO:0000259" key="13">
    <source>
        <dbReference type="PROSITE" id="PS50963"/>
    </source>
</evidence>
<evidence type="ECO:0000256" key="1">
    <source>
        <dbReference type="ARBA" id="ARBA00004167"/>
    </source>
</evidence>
<keyword evidence="7" id="KW-0675">Receptor</keyword>
<evidence type="ECO:0000256" key="4">
    <source>
        <dbReference type="ARBA" id="ARBA00022989"/>
    </source>
</evidence>
<dbReference type="InterPro" id="IPR016186">
    <property type="entry name" value="C-type_lectin-like/link_sf"/>
</dbReference>
<evidence type="ECO:0000313" key="14">
    <source>
        <dbReference type="Ensembl" id="ENSGMOP00000002115.2"/>
    </source>
</evidence>
<dbReference type="Proteomes" id="UP000694546">
    <property type="component" value="Chromosome 14"/>
</dbReference>
<evidence type="ECO:0000256" key="5">
    <source>
        <dbReference type="ARBA" id="ARBA00023136"/>
    </source>
</evidence>
<dbReference type="GO" id="GO:0005540">
    <property type="term" value="F:hyaluronic acid binding"/>
    <property type="evidence" value="ECO:0007669"/>
    <property type="project" value="InterPro"/>
</dbReference>
<dbReference type="SUPFAM" id="SSF56436">
    <property type="entry name" value="C-type lectin-like"/>
    <property type="match status" value="1"/>
</dbReference>
<dbReference type="InterPro" id="IPR000538">
    <property type="entry name" value="Link_dom"/>
</dbReference>
<dbReference type="InterPro" id="IPR016187">
    <property type="entry name" value="CTDL_fold"/>
</dbReference>
<evidence type="ECO:0000256" key="3">
    <source>
        <dbReference type="ARBA" id="ARBA00022729"/>
    </source>
</evidence>
<reference evidence="14" key="2">
    <citation type="submission" date="2025-09" db="UniProtKB">
        <authorList>
            <consortium name="Ensembl"/>
        </authorList>
    </citation>
    <scope>IDENTIFICATION</scope>
</reference>
<keyword evidence="15" id="KW-1185">Reference proteome</keyword>
<dbReference type="Gene3D" id="3.10.100.10">
    <property type="entry name" value="Mannose-Binding Protein A, subunit A"/>
    <property type="match status" value="1"/>
</dbReference>
<comment type="subcellular location">
    <subcellularLocation>
        <location evidence="1">Membrane</location>
        <topology evidence="1">Single-pass membrane protein</topology>
    </subcellularLocation>
</comment>
<dbReference type="OrthoDB" id="9938473at2759"/>
<evidence type="ECO:0000256" key="9">
    <source>
        <dbReference type="PROSITE-ProRule" id="PRU00323"/>
    </source>
</evidence>
<keyword evidence="4 11" id="KW-1133">Transmembrane helix</keyword>
<organism evidence="14 15">
    <name type="scientific">Gadus morhua</name>
    <name type="common">Atlantic cod</name>
    <dbReference type="NCBI Taxonomy" id="8049"/>
    <lineage>
        <taxon>Eukaryota</taxon>
        <taxon>Metazoa</taxon>
        <taxon>Chordata</taxon>
        <taxon>Craniata</taxon>
        <taxon>Vertebrata</taxon>
        <taxon>Euteleostomi</taxon>
        <taxon>Actinopterygii</taxon>
        <taxon>Neopterygii</taxon>
        <taxon>Teleostei</taxon>
        <taxon>Neoteleostei</taxon>
        <taxon>Acanthomorphata</taxon>
        <taxon>Zeiogadaria</taxon>
        <taxon>Gadariae</taxon>
        <taxon>Gadiformes</taxon>
        <taxon>Gadoidei</taxon>
        <taxon>Gadidae</taxon>
        <taxon>Gadus</taxon>
    </lineage>
</organism>
<comment type="caution">
    <text evidence="9">Lacks conserved residue(s) required for the propagation of feature annotation.</text>
</comment>
<evidence type="ECO:0000256" key="7">
    <source>
        <dbReference type="ARBA" id="ARBA00023170"/>
    </source>
</evidence>
<reference evidence="14" key="1">
    <citation type="submission" date="2025-08" db="UniProtKB">
        <authorList>
            <consortium name="Ensembl"/>
        </authorList>
    </citation>
    <scope>IDENTIFICATION</scope>
</reference>
<evidence type="ECO:0000256" key="10">
    <source>
        <dbReference type="SAM" id="MobiDB-lite"/>
    </source>
</evidence>
<dbReference type="PROSITE" id="PS50963">
    <property type="entry name" value="LINK_2"/>
    <property type="match status" value="1"/>
</dbReference>
<dbReference type="GO" id="GO:0004888">
    <property type="term" value="F:transmembrane signaling receptor activity"/>
    <property type="evidence" value="ECO:0007669"/>
    <property type="project" value="TreeGrafter"/>
</dbReference>
<dbReference type="InterPro" id="IPR043210">
    <property type="entry name" value="CD44_antigen-like"/>
</dbReference>
<dbReference type="GO" id="GO:0005886">
    <property type="term" value="C:plasma membrane"/>
    <property type="evidence" value="ECO:0007669"/>
    <property type="project" value="TreeGrafter"/>
</dbReference>
<feature type="disulfide bond" evidence="9">
    <location>
        <begin position="76"/>
        <end position="97"/>
    </location>
</feature>
<evidence type="ECO:0000256" key="11">
    <source>
        <dbReference type="SAM" id="Phobius"/>
    </source>
</evidence>
<dbReference type="PANTHER" id="PTHR10225">
    <property type="entry name" value="HYALURONAN RECEPTOR"/>
    <property type="match status" value="1"/>
</dbReference>
<evidence type="ECO:0000256" key="12">
    <source>
        <dbReference type="SAM" id="SignalP"/>
    </source>
</evidence>
<keyword evidence="3 12" id="KW-0732">Signal</keyword>
<accession>A0A8C4YXX7</accession>
<evidence type="ECO:0000256" key="8">
    <source>
        <dbReference type="ARBA" id="ARBA00023180"/>
    </source>
</evidence>